<organism evidence="2 3">
    <name type="scientific">Svornostia abyssi</name>
    <dbReference type="NCBI Taxonomy" id="2898438"/>
    <lineage>
        <taxon>Bacteria</taxon>
        <taxon>Bacillati</taxon>
        <taxon>Actinomycetota</taxon>
        <taxon>Thermoleophilia</taxon>
        <taxon>Solirubrobacterales</taxon>
        <taxon>Baekduiaceae</taxon>
        <taxon>Svornostia</taxon>
    </lineage>
</organism>
<dbReference type="Pfam" id="PF00756">
    <property type="entry name" value="Esterase"/>
    <property type="match status" value="1"/>
</dbReference>
<dbReference type="EMBL" id="CP088295">
    <property type="protein sequence ID" value="UUY04405.1"/>
    <property type="molecule type" value="Genomic_DNA"/>
</dbReference>
<feature type="signal peptide" evidence="1">
    <location>
        <begin position="1"/>
        <end position="25"/>
    </location>
</feature>
<dbReference type="PANTHER" id="PTHR48098:SF1">
    <property type="entry name" value="DIACYLGLYCEROL ACYLTRANSFERASE_MYCOLYLTRANSFERASE AG85A"/>
    <property type="match status" value="1"/>
</dbReference>
<evidence type="ECO:0000313" key="2">
    <source>
        <dbReference type="EMBL" id="UUY04405.1"/>
    </source>
</evidence>
<dbReference type="SUPFAM" id="SSF53474">
    <property type="entry name" value="alpha/beta-Hydrolases"/>
    <property type="match status" value="1"/>
</dbReference>
<keyword evidence="1" id="KW-0732">Signal</keyword>
<protein>
    <submittedName>
        <fullName evidence="2">Esterase family protein</fullName>
    </submittedName>
</protein>
<dbReference type="Gene3D" id="3.40.50.1820">
    <property type="entry name" value="alpha/beta hydrolase"/>
    <property type="match status" value="1"/>
</dbReference>
<evidence type="ECO:0000313" key="3">
    <source>
        <dbReference type="Proteomes" id="UP001058860"/>
    </source>
</evidence>
<feature type="chain" id="PRO_5046447176" evidence="1">
    <location>
        <begin position="26"/>
        <end position="317"/>
    </location>
</feature>
<gene>
    <name evidence="2" type="ORF">LRS13_02415</name>
</gene>
<sequence>MRRLALALAVVASALAGLPASGASALTLTGSTVKNERLSDVRFATPSLHGAGRAFVLLPDGYADDPARRYPVLYLLHGGLGTYVDWPRQGAIEALTADQDVIVVMPDGGPAGWYTDWWNRGRGGPPKWETFHVDELVAWVDATYRTIPERRARGIAGLSMGGFGAMSYAARNPEVFGWAASFSGAVDITRNPATQTTITAEAGFVNGRPFGPFGDPVAQRFVWRAHDPLTLAAKLRDTRVILAVGNGRPGPLDDRFSVGDVVEDQMYASGRRMHQRLESLGIPHAWDAYGRGTHSWPYWQRDLRTWLSDFLAGAQPG</sequence>
<proteinExistence type="predicted"/>
<reference evidence="3" key="1">
    <citation type="submission" date="2021-11" db="EMBL/GenBank/DDBJ databases">
        <title>Cultivation dependent microbiological survey of springs from the worlds oldest radium mine currently devoted to the extraction of radon-saturated water.</title>
        <authorList>
            <person name="Kapinusova G."/>
            <person name="Smrhova T."/>
            <person name="Strejcek M."/>
            <person name="Suman J."/>
            <person name="Jani K."/>
            <person name="Pajer P."/>
            <person name="Uhlik O."/>
        </authorList>
    </citation>
    <scope>NUCLEOTIDE SEQUENCE [LARGE SCALE GENOMIC DNA]</scope>
    <source>
        <strain evidence="3">J379</strain>
    </source>
</reference>
<keyword evidence="3" id="KW-1185">Reference proteome</keyword>
<dbReference type="RefSeq" id="WP_353864891.1">
    <property type="nucleotide sequence ID" value="NZ_CP088295.1"/>
</dbReference>
<name>A0ABY5PIQ5_9ACTN</name>
<dbReference type="InterPro" id="IPR050583">
    <property type="entry name" value="Mycobacterial_A85_antigen"/>
</dbReference>
<dbReference type="Proteomes" id="UP001058860">
    <property type="component" value="Chromosome"/>
</dbReference>
<dbReference type="InterPro" id="IPR029058">
    <property type="entry name" value="AB_hydrolase_fold"/>
</dbReference>
<accession>A0ABY5PIQ5</accession>
<evidence type="ECO:0000256" key="1">
    <source>
        <dbReference type="SAM" id="SignalP"/>
    </source>
</evidence>
<dbReference type="PANTHER" id="PTHR48098">
    <property type="entry name" value="ENTEROCHELIN ESTERASE-RELATED"/>
    <property type="match status" value="1"/>
</dbReference>
<dbReference type="InterPro" id="IPR000801">
    <property type="entry name" value="Esterase-like"/>
</dbReference>